<keyword evidence="3" id="KW-1185">Reference proteome</keyword>
<sequence length="139" mass="15417">MAEPSDTHSATTPTPAPQTHIFPFLQLPRELRDQVSTTTTTTHPQHHLRPPPQTKAYQNTYPSVKHRYTTPSSSTPPPAPPTPPQSNAAISSTSPQRQHPSSCYSCTRMRYSCRASLRAKHSRCCLSGIRLRLAVGRMC</sequence>
<gene>
    <name evidence="2" type="ORF">LEMA_P025590.1</name>
</gene>
<dbReference type="HOGENOM" id="CLU_1845461_0_0_1"/>
<feature type="compositionally biased region" description="Pro residues" evidence="1">
    <location>
        <begin position="74"/>
        <end position="84"/>
    </location>
</feature>
<evidence type="ECO:0000313" key="3">
    <source>
        <dbReference type="Proteomes" id="UP000002668"/>
    </source>
</evidence>
<protein>
    <submittedName>
        <fullName evidence="2">Predicted protein</fullName>
    </submittedName>
</protein>
<dbReference type="InParanoid" id="E4ZXJ7"/>
<reference evidence="3" key="1">
    <citation type="journal article" date="2011" name="Nat. Commun.">
        <title>Effector diversification within compartments of the Leptosphaeria maculans genome affected by Repeat-Induced Point mutations.</title>
        <authorList>
            <person name="Rouxel T."/>
            <person name="Grandaubert J."/>
            <person name="Hane J.K."/>
            <person name="Hoede C."/>
            <person name="van de Wouw A.P."/>
            <person name="Couloux A."/>
            <person name="Dominguez V."/>
            <person name="Anthouard V."/>
            <person name="Bally P."/>
            <person name="Bourras S."/>
            <person name="Cozijnsen A.J."/>
            <person name="Ciuffetti L.M."/>
            <person name="Degrave A."/>
            <person name="Dilmaghani A."/>
            <person name="Duret L."/>
            <person name="Fudal I."/>
            <person name="Goodwin S.B."/>
            <person name="Gout L."/>
            <person name="Glaser N."/>
            <person name="Linglin J."/>
            <person name="Kema G.H.J."/>
            <person name="Lapalu N."/>
            <person name="Lawrence C.B."/>
            <person name="May K."/>
            <person name="Meyer M."/>
            <person name="Ollivier B."/>
            <person name="Poulain J."/>
            <person name="Schoch C.L."/>
            <person name="Simon A."/>
            <person name="Spatafora J.W."/>
            <person name="Stachowiak A."/>
            <person name="Turgeon B.G."/>
            <person name="Tyler B.M."/>
            <person name="Vincent D."/>
            <person name="Weissenbach J."/>
            <person name="Amselem J."/>
            <person name="Quesneville H."/>
            <person name="Oliver R.P."/>
            <person name="Wincker P."/>
            <person name="Balesdent M.-H."/>
            <person name="Howlett B.J."/>
        </authorList>
    </citation>
    <scope>NUCLEOTIDE SEQUENCE [LARGE SCALE GENOMIC DNA]</scope>
    <source>
        <strain evidence="3">JN3 / isolate v23.1.3 / race Av1-4-5-6-7-8</strain>
    </source>
</reference>
<feature type="region of interest" description="Disordered" evidence="1">
    <location>
        <begin position="1"/>
        <end position="103"/>
    </location>
</feature>
<dbReference type="EMBL" id="FP929127">
    <property type="protein sequence ID" value="CBX95407.1"/>
    <property type="molecule type" value="Genomic_DNA"/>
</dbReference>
<dbReference type="Proteomes" id="UP000002668">
    <property type="component" value="Genome"/>
</dbReference>
<dbReference type="VEuPathDB" id="FungiDB:LEMA_P025590.1"/>
<proteinExistence type="predicted"/>
<accession>E4ZXJ7</accession>
<organism evidence="3">
    <name type="scientific">Leptosphaeria maculans (strain JN3 / isolate v23.1.3 / race Av1-4-5-6-7-8)</name>
    <name type="common">Blackleg fungus</name>
    <name type="synonym">Phoma lingam</name>
    <dbReference type="NCBI Taxonomy" id="985895"/>
    <lineage>
        <taxon>Eukaryota</taxon>
        <taxon>Fungi</taxon>
        <taxon>Dikarya</taxon>
        <taxon>Ascomycota</taxon>
        <taxon>Pezizomycotina</taxon>
        <taxon>Dothideomycetes</taxon>
        <taxon>Pleosporomycetidae</taxon>
        <taxon>Pleosporales</taxon>
        <taxon>Pleosporineae</taxon>
        <taxon>Leptosphaeriaceae</taxon>
        <taxon>Plenodomus</taxon>
        <taxon>Plenodomus lingam/Leptosphaeria maculans species complex</taxon>
    </lineage>
</organism>
<evidence type="ECO:0000256" key="1">
    <source>
        <dbReference type="SAM" id="MobiDB-lite"/>
    </source>
</evidence>
<evidence type="ECO:0000313" key="2">
    <source>
        <dbReference type="EMBL" id="CBX95407.1"/>
    </source>
</evidence>
<dbReference type="AlphaFoldDB" id="E4ZXJ7"/>
<name>E4ZXJ7_LEPMJ</name>
<feature type="compositionally biased region" description="Polar residues" evidence="1">
    <location>
        <begin position="87"/>
        <end position="103"/>
    </location>
</feature>